<keyword evidence="3" id="KW-1185">Reference proteome</keyword>
<accession>T0S1Z3</accession>
<dbReference type="Proteomes" id="UP000030762">
    <property type="component" value="Unassembled WGS sequence"/>
</dbReference>
<dbReference type="EMBL" id="JH767146">
    <property type="protein sequence ID" value="EQC36772.1"/>
    <property type="molecule type" value="Genomic_DNA"/>
</dbReference>
<sequence>MSNVVAFVLGAVQCINKAMAQHAAKECISTALQCTDLFSAVVAYFQGSVDSCTRAMLTLCCNGLPICCAKERNHVPEKHSFATMELVEALDVKLVAARMEIDCSGRRACVGSKDLLEQSTVTLTYVVARAAEAGHLELLVHSRETAFGNLALIQFLLAHRNDGGALRTAIMSVLSTDNVELLRYFVDQPGAAAPLPVVTRHAYNARSHKCAALLANDPRQRQLNANQRPAPGQASPRPITRALRSNSRPDETLVLRPQRVDRPPKRRLAIQAYNDTQRSTARLVLNALGPLLCPDDNNEICTICHSLLNGKDDSSSKRRRVEVGCPMWSLGTCMCCMIGLHGRPSVSRSHFFSTCHDASRDGPTCRHPPIKTNFC</sequence>
<feature type="region of interest" description="Disordered" evidence="1">
    <location>
        <begin position="223"/>
        <end position="251"/>
    </location>
</feature>
<name>T0S1Z3_SAPDV</name>
<organism evidence="2 3">
    <name type="scientific">Saprolegnia diclina (strain VS20)</name>
    <dbReference type="NCBI Taxonomy" id="1156394"/>
    <lineage>
        <taxon>Eukaryota</taxon>
        <taxon>Sar</taxon>
        <taxon>Stramenopiles</taxon>
        <taxon>Oomycota</taxon>
        <taxon>Saprolegniomycetes</taxon>
        <taxon>Saprolegniales</taxon>
        <taxon>Saprolegniaceae</taxon>
        <taxon>Saprolegnia</taxon>
    </lineage>
</organism>
<gene>
    <name evidence="2" type="ORF">SDRG_05606</name>
</gene>
<protein>
    <submittedName>
        <fullName evidence="2">Uncharacterized protein</fullName>
    </submittedName>
</protein>
<dbReference type="VEuPathDB" id="FungiDB:SDRG_05606"/>
<dbReference type="InParanoid" id="T0S1Z3"/>
<dbReference type="RefSeq" id="XP_008609553.1">
    <property type="nucleotide sequence ID" value="XM_008611331.1"/>
</dbReference>
<evidence type="ECO:0000313" key="3">
    <source>
        <dbReference type="Proteomes" id="UP000030762"/>
    </source>
</evidence>
<dbReference type="GeneID" id="19946333"/>
<proteinExistence type="predicted"/>
<evidence type="ECO:0000313" key="2">
    <source>
        <dbReference type="EMBL" id="EQC36772.1"/>
    </source>
</evidence>
<reference evidence="2 3" key="1">
    <citation type="submission" date="2012-04" db="EMBL/GenBank/DDBJ databases">
        <title>The Genome Sequence of Saprolegnia declina VS20.</title>
        <authorList>
            <consortium name="The Broad Institute Genome Sequencing Platform"/>
            <person name="Russ C."/>
            <person name="Nusbaum C."/>
            <person name="Tyler B."/>
            <person name="van West P."/>
            <person name="Dieguez-Uribeondo J."/>
            <person name="de Bruijn I."/>
            <person name="Tripathy S."/>
            <person name="Jiang R."/>
            <person name="Young S.K."/>
            <person name="Zeng Q."/>
            <person name="Gargeya S."/>
            <person name="Fitzgerald M."/>
            <person name="Haas B."/>
            <person name="Abouelleil A."/>
            <person name="Alvarado L."/>
            <person name="Arachchi H.M."/>
            <person name="Berlin A."/>
            <person name="Chapman S.B."/>
            <person name="Goldberg J."/>
            <person name="Griggs A."/>
            <person name="Gujja S."/>
            <person name="Hansen M."/>
            <person name="Howarth C."/>
            <person name="Imamovic A."/>
            <person name="Larimer J."/>
            <person name="McCowen C."/>
            <person name="Montmayeur A."/>
            <person name="Murphy C."/>
            <person name="Neiman D."/>
            <person name="Pearson M."/>
            <person name="Priest M."/>
            <person name="Roberts A."/>
            <person name="Saif S."/>
            <person name="Shea T."/>
            <person name="Sisk P."/>
            <person name="Sykes S."/>
            <person name="Wortman J."/>
            <person name="Nusbaum C."/>
            <person name="Birren B."/>
        </authorList>
    </citation>
    <scope>NUCLEOTIDE SEQUENCE [LARGE SCALE GENOMIC DNA]</scope>
    <source>
        <strain evidence="2 3">VS20</strain>
    </source>
</reference>
<dbReference type="AlphaFoldDB" id="T0S1Z3"/>
<evidence type="ECO:0000256" key="1">
    <source>
        <dbReference type="SAM" id="MobiDB-lite"/>
    </source>
</evidence>